<dbReference type="CDD" id="cd07185">
    <property type="entry name" value="OmpA_C-like"/>
    <property type="match status" value="1"/>
</dbReference>
<keyword evidence="9" id="KW-1185">Reference proteome</keyword>
<dbReference type="RefSeq" id="WP_202244572.1">
    <property type="nucleotide sequence ID" value="NZ_JAESIY010000006.1"/>
</dbReference>
<dbReference type="GO" id="GO:0007155">
    <property type="term" value="P:cell adhesion"/>
    <property type="evidence" value="ECO:0007669"/>
    <property type="project" value="InterPro"/>
</dbReference>
<dbReference type="InterPro" id="IPR036737">
    <property type="entry name" value="OmpA-like_sf"/>
</dbReference>
<evidence type="ECO:0000256" key="1">
    <source>
        <dbReference type="ARBA" id="ARBA00004442"/>
    </source>
</evidence>
<evidence type="ECO:0000256" key="5">
    <source>
        <dbReference type="PROSITE-ProRule" id="PRU00473"/>
    </source>
</evidence>
<feature type="domain" description="OmpA-like" evidence="7">
    <location>
        <begin position="657"/>
        <end position="773"/>
    </location>
</feature>
<comment type="caution">
    <text evidence="8">The sequence shown here is derived from an EMBL/GenBank/DDBJ whole genome shotgun (WGS) entry which is preliminary data.</text>
</comment>
<dbReference type="InterPro" id="IPR006665">
    <property type="entry name" value="OmpA-like"/>
</dbReference>
<keyword evidence="4" id="KW-0998">Cell outer membrane</keyword>
<dbReference type="InterPro" id="IPR028974">
    <property type="entry name" value="TSP_type-3_rpt"/>
</dbReference>
<dbReference type="Proteomes" id="UP000659388">
    <property type="component" value="Unassembled WGS sequence"/>
</dbReference>
<reference evidence="8" key="1">
    <citation type="submission" date="2021-01" db="EMBL/GenBank/DDBJ databases">
        <title>Fulvivirga kasyanovii gen. nov., sp nov., a novel member of the phylum Bacteroidetes isolated from seawater in a mussel farm.</title>
        <authorList>
            <person name="Zhao L.-H."/>
            <person name="Wang Z.-J."/>
        </authorList>
    </citation>
    <scope>NUCLEOTIDE SEQUENCE</scope>
    <source>
        <strain evidence="8">2943</strain>
    </source>
</reference>
<name>A0A937F8X2_9BACT</name>
<proteinExistence type="predicted"/>
<dbReference type="Pfam" id="PF18990">
    <property type="entry name" value="DUF5723"/>
    <property type="match status" value="1"/>
</dbReference>
<dbReference type="EMBL" id="JAESIY010000006">
    <property type="protein sequence ID" value="MBL3656774.1"/>
    <property type="molecule type" value="Genomic_DNA"/>
</dbReference>
<evidence type="ECO:0000256" key="4">
    <source>
        <dbReference type="ARBA" id="ARBA00023237"/>
    </source>
</evidence>
<dbReference type="Gene3D" id="4.10.1080.10">
    <property type="entry name" value="TSP type-3 repeat"/>
    <property type="match status" value="2"/>
</dbReference>
<dbReference type="Gene3D" id="3.30.1330.60">
    <property type="entry name" value="OmpA-like domain"/>
    <property type="match status" value="1"/>
</dbReference>
<dbReference type="AlphaFoldDB" id="A0A937F8X2"/>
<dbReference type="InterPro" id="IPR043781">
    <property type="entry name" value="DUF5723"/>
</dbReference>
<evidence type="ECO:0000313" key="8">
    <source>
        <dbReference type="EMBL" id="MBL3656774.1"/>
    </source>
</evidence>
<dbReference type="GO" id="GO:0005509">
    <property type="term" value="F:calcium ion binding"/>
    <property type="evidence" value="ECO:0007669"/>
    <property type="project" value="InterPro"/>
</dbReference>
<evidence type="ECO:0000313" key="9">
    <source>
        <dbReference type="Proteomes" id="UP000659388"/>
    </source>
</evidence>
<dbReference type="Pfam" id="PF02412">
    <property type="entry name" value="TSP_3"/>
    <property type="match status" value="6"/>
</dbReference>
<dbReference type="SUPFAM" id="SSF103647">
    <property type="entry name" value="TSP type-3 repeat"/>
    <property type="match status" value="2"/>
</dbReference>
<keyword evidence="3 5" id="KW-0472">Membrane</keyword>
<evidence type="ECO:0000256" key="3">
    <source>
        <dbReference type="ARBA" id="ARBA00023136"/>
    </source>
</evidence>
<evidence type="ECO:0000256" key="2">
    <source>
        <dbReference type="ARBA" id="ARBA00022729"/>
    </source>
</evidence>
<sequence>MVKFYSFLIFFVFIHVGLQAQSWLGFHSSNYAGVQGISHQPASIADSRYKFQLNLVSIDAFAANNYYSIPNSDFKKFDIDTDRLIESSKSSGKGVFVASELYTPMSFMLTMSPKHALAITARVRLMANVDGVSEDVANFLDRLDDESGFVIDAGESYDISDLYVQSHLWAEYGLTYARVIRGEGKHFLKAGGTFKLLDGIASGYGYVNSLQYDGLQDDRVNVPNVDVSSGFNQELDDEDFEYNPLSNIGVGLDLGVVYEFRPNMDSYQYSMDGEDGLWRRDKNKYKYRIGLSLLDLGAINYDRSEDSGHITGSEDNIDVNNLDGDEDEIIESLFNFERGGEYKMNLPTRLVGDFDYNVHGGLYLNLTSQIAFKGGSGDREKTRYVSTVSLTPRIEKKGIELGLPFSYDKFANLNSGVYFRAGPVVLGSRDWISNYLLGKDPTSASVYFGLRFGITYKKKKDRDNDGVSNKMDVCPKVPGVWAFKGCPDTDGDGVQDSEDKCPEIAGVVELNGCPDADGDGITDSEDECPQVAGLKEFKGCPDTDVDGVKDSDDECPEIPGKAEFKGCADTDGDGVKDSEDLCPNLAGDPAKGGCPDSDGDGIYDNEDKCPKVAGPAENSGCPYADTDGDGIIDSEDECVLIPGIPENNGCPAIKEEEQEILNTAFKNLEFESGSNKIKVSSYSALVELANLLKKKPEWRLQVSGHTDSQGAAANNLKLSKDRAQAVADFLGEQGIDKERFEVRGFGETQPITTNDTAEGRKQNRRVELEVLMK</sequence>
<dbReference type="GO" id="GO:0009279">
    <property type="term" value="C:cell outer membrane"/>
    <property type="evidence" value="ECO:0007669"/>
    <property type="project" value="UniProtKB-SubCell"/>
</dbReference>
<evidence type="ECO:0000256" key="6">
    <source>
        <dbReference type="SAM" id="MobiDB-lite"/>
    </source>
</evidence>
<dbReference type="InterPro" id="IPR003367">
    <property type="entry name" value="Thrombospondin_3-like_rpt"/>
</dbReference>
<organism evidence="8 9">
    <name type="scientific">Fulvivirga sediminis</name>
    <dbReference type="NCBI Taxonomy" id="2803949"/>
    <lineage>
        <taxon>Bacteria</taxon>
        <taxon>Pseudomonadati</taxon>
        <taxon>Bacteroidota</taxon>
        <taxon>Cytophagia</taxon>
        <taxon>Cytophagales</taxon>
        <taxon>Fulvivirgaceae</taxon>
        <taxon>Fulvivirga</taxon>
    </lineage>
</organism>
<dbReference type="PANTHER" id="PTHR30329:SF21">
    <property type="entry name" value="LIPOPROTEIN YIAD-RELATED"/>
    <property type="match status" value="1"/>
</dbReference>
<keyword evidence="2" id="KW-0732">Signal</keyword>
<dbReference type="PRINTS" id="PR01021">
    <property type="entry name" value="OMPADOMAIN"/>
</dbReference>
<feature type="region of interest" description="Disordered" evidence="6">
    <location>
        <begin position="578"/>
        <end position="599"/>
    </location>
</feature>
<accession>A0A937F8X2</accession>
<gene>
    <name evidence="8" type="ORF">JL102_11575</name>
</gene>
<dbReference type="PROSITE" id="PS51123">
    <property type="entry name" value="OMPA_2"/>
    <property type="match status" value="1"/>
</dbReference>
<dbReference type="SUPFAM" id="SSF103088">
    <property type="entry name" value="OmpA-like"/>
    <property type="match status" value="1"/>
</dbReference>
<dbReference type="Pfam" id="PF00691">
    <property type="entry name" value="OmpA"/>
    <property type="match status" value="1"/>
</dbReference>
<protein>
    <submittedName>
        <fullName evidence="8">OmpA family protein</fullName>
    </submittedName>
</protein>
<dbReference type="PANTHER" id="PTHR30329">
    <property type="entry name" value="STATOR ELEMENT OF FLAGELLAR MOTOR COMPLEX"/>
    <property type="match status" value="1"/>
</dbReference>
<dbReference type="InterPro" id="IPR006664">
    <property type="entry name" value="OMP_bac"/>
</dbReference>
<comment type="subcellular location">
    <subcellularLocation>
        <location evidence="1">Cell outer membrane</location>
    </subcellularLocation>
</comment>
<dbReference type="InterPro" id="IPR050330">
    <property type="entry name" value="Bact_OuterMem_StrucFunc"/>
</dbReference>
<evidence type="ECO:0000259" key="7">
    <source>
        <dbReference type="PROSITE" id="PS51123"/>
    </source>
</evidence>